<evidence type="ECO:0008006" key="3">
    <source>
        <dbReference type="Google" id="ProtNLM"/>
    </source>
</evidence>
<accession>A0A4S8LMQ8</accession>
<protein>
    <recommendedName>
        <fullName evidence="3">Reverse transcriptase zinc-binding domain-containing protein</fullName>
    </recommendedName>
</protein>
<sequence>LIQLRTGHIQLNAHLNKIKKSPTKNCRNCETKGLTRKEDVEHLLYNCPSYATHRQRLKQRMGRLGIEMKTLYASTENMKDLLKYVRSTKR</sequence>
<feature type="non-terminal residue" evidence="1">
    <location>
        <position position="1"/>
    </location>
</feature>
<reference evidence="1 2" key="1">
    <citation type="journal article" date="2019" name="Nat. Ecol. Evol.">
        <title>Megaphylogeny resolves global patterns of mushroom evolution.</title>
        <authorList>
            <person name="Varga T."/>
            <person name="Krizsan K."/>
            <person name="Foldi C."/>
            <person name="Dima B."/>
            <person name="Sanchez-Garcia M."/>
            <person name="Sanchez-Ramirez S."/>
            <person name="Szollosi G.J."/>
            <person name="Szarkandi J.G."/>
            <person name="Papp V."/>
            <person name="Albert L."/>
            <person name="Andreopoulos W."/>
            <person name="Angelini C."/>
            <person name="Antonin V."/>
            <person name="Barry K.W."/>
            <person name="Bougher N.L."/>
            <person name="Buchanan P."/>
            <person name="Buyck B."/>
            <person name="Bense V."/>
            <person name="Catcheside P."/>
            <person name="Chovatia M."/>
            <person name="Cooper J."/>
            <person name="Damon W."/>
            <person name="Desjardin D."/>
            <person name="Finy P."/>
            <person name="Geml J."/>
            <person name="Haridas S."/>
            <person name="Hughes K."/>
            <person name="Justo A."/>
            <person name="Karasinski D."/>
            <person name="Kautmanova I."/>
            <person name="Kiss B."/>
            <person name="Kocsube S."/>
            <person name="Kotiranta H."/>
            <person name="LaButti K.M."/>
            <person name="Lechner B.E."/>
            <person name="Liimatainen K."/>
            <person name="Lipzen A."/>
            <person name="Lukacs Z."/>
            <person name="Mihaltcheva S."/>
            <person name="Morgado L.N."/>
            <person name="Niskanen T."/>
            <person name="Noordeloos M.E."/>
            <person name="Ohm R.A."/>
            <person name="Ortiz-Santana B."/>
            <person name="Ovrebo C."/>
            <person name="Racz N."/>
            <person name="Riley R."/>
            <person name="Savchenko A."/>
            <person name="Shiryaev A."/>
            <person name="Soop K."/>
            <person name="Spirin V."/>
            <person name="Szebenyi C."/>
            <person name="Tomsovsky M."/>
            <person name="Tulloss R.E."/>
            <person name="Uehling J."/>
            <person name="Grigoriev I.V."/>
            <person name="Vagvolgyi C."/>
            <person name="Papp T."/>
            <person name="Martin F.M."/>
            <person name="Miettinen O."/>
            <person name="Hibbett D.S."/>
            <person name="Nagy L.G."/>
        </authorList>
    </citation>
    <scope>NUCLEOTIDE SEQUENCE [LARGE SCALE GENOMIC DNA]</scope>
    <source>
        <strain evidence="1 2">CBS 962.96</strain>
    </source>
</reference>
<dbReference type="AlphaFoldDB" id="A0A4S8LMQ8"/>
<name>A0A4S8LMQ8_DENBC</name>
<keyword evidence="2" id="KW-1185">Reference proteome</keyword>
<dbReference type="OrthoDB" id="3267074at2759"/>
<evidence type="ECO:0000313" key="1">
    <source>
        <dbReference type="EMBL" id="THU90524.1"/>
    </source>
</evidence>
<dbReference type="EMBL" id="ML179332">
    <property type="protein sequence ID" value="THU90524.1"/>
    <property type="molecule type" value="Genomic_DNA"/>
</dbReference>
<organism evidence="1 2">
    <name type="scientific">Dendrothele bispora (strain CBS 962.96)</name>
    <dbReference type="NCBI Taxonomy" id="1314807"/>
    <lineage>
        <taxon>Eukaryota</taxon>
        <taxon>Fungi</taxon>
        <taxon>Dikarya</taxon>
        <taxon>Basidiomycota</taxon>
        <taxon>Agaricomycotina</taxon>
        <taxon>Agaricomycetes</taxon>
        <taxon>Agaricomycetidae</taxon>
        <taxon>Agaricales</taxon>
        <taxon>Agaricales incertae sedis</taxon>
        <taxon>Dendrothele</taxon>
    </lineage>
</organism>
<proteinExistence type="predicted"/>
<dbReference type="Proteomes" id="UP000297245">
    <property type="component" value="Unassembled WGS sequence"/>
</dbReference>
<evidence type="ECO:0000313" key="2">
    <source>
        <dbReference type="Proteomes" id="UP000297245"/>
    </source>
</evidence>
<gene>
    <name evidence="1" type="ORF">K435DRAFT_675927</name>
</gene>